<proteinExistence type="predicted"/>
<accession>A0A917V8Z3</accession>
<dbReference type="PIRSF" id="PIRSF006648">
    <property type="entry name" value="DrrB"/>
    <property type="match status" value="1"/>
</dbReference>
<evidence type="ECO:0000313" key="8">
    <source>
        <dbReference type="EMBL" id="GGK50825.1"/>
    </source>
</evidence>
<dbReference type="PANTHER" id="PTHR43027:SF2">
    <property type="entry name" value="TRANSPORT PERMEASE PROTEIN"/>
    <property type="match status" value="1"/>
</dbReference>
<evidence type="ECO:0000313" key="9">
    <source>
        <dbReference type="Proteomes" id="UP000637788"/>
    </source>
</evidence>
<reference evidence="8" key="2">
    <citation type="submission" date="2020-09" db="EMBL/GenBank/DDBJ databases">
        <authorList>
            <person name="Sun Q."/>
            <person name="Ohkuma M."/>
        </authorList>
    </citation>
    <scope>NUCLEOTIDE SEQUENCE</scope>
    <source>
        <strain evidence="8">JCM 3035</strain>
    </source>
</reference>
<comment type="subcellular location">
    <subcellularLocation>
        <location evidence="1">Membrane</location>
        <topology evidence="1">Multi-pass membrane protein</topology>
    </subcellularLocation>
</comment>
<keyword evidence="9" id="KW-1185">Reference proteome</keyword>
<evidence type="ECO:0000256" key="4">
    <source>
        <dbReference type="ARBA" id="ARBA00023136"/>
    </source>
</evidence>
<evidence type="ECO:0000256" key="5">
    <source>
        <dbReference type="ARBA" id="ARBA00023251"/>
    </source>
</evidence>
<organism evidence="8 9">
    <name type="scientific">Streptomyces flaveus</name>
    <dbReference type="NCBI Taxonomy" id="66370"/>
    <lineage>
        <taxon>Bacteria</taxon>
        <taxon>Bacillati</taxon>
        <taxon>Actinomycetota</taxon>
        <taxon>Actinomycetes</taxon>
        <taxon>Kitasatosporales</taxon>
        <taxon>Streptomycetaceae</taxon>
        <taxon>Streptomyces</taxon>
        <taxon>Streptomyces aurantiacus group</taxon>
    </lineage>
</organism>
<dbReference type="Pfam" id="PF12698">
    <property type="entry name" value="ABC2_membrane_3"/>
    <property type="match status" value="1"/>
</dbReference>
<dbReference type="AlphaFoldDB" id="A0A917V8Z3"/>
<dbReference type="GO" id="GO:0140359">
    <property type="term" value="F:ABC-type transporter activity"/>
    <property type="evidence" value="ECO:0007669"/>
    <property type="project" value="InterPro"/>
</dbReference>
<dbReference type="GO" id="GO:0043190">
    <property type="term" value="C:ATP-binding cassette (ABC) transporter complex"/>
    <property type="evidence" value="ECO:0007669"/>
    <property type="project" value="InterPro"/>
</dbReference>
<sequence length="245" mass="25833">MSSTAVLKTEARLFGREPGAHFWILAFPTLLLVILGSIPGFRTTQDDLGGIRIVDAYVPVTVLLGMIVAGLQSLPPGITGYRERGILRRMSTTPVRPSALLSAHMGLHGAAAVLSALLALSVGRIVFDVALPRQPFGYVLALLLAVAVALAMGALVSALARTSKAATAVGTAAFFPSMFCAGVYIPVQTMPDVLARIVEFTPFGAAAQALNEAAAGDWPGWDHLGVLVAWTVVLTVAAARWFRWE</sequence>
<comment type="caution">
    <text evidence="8">The sequence shown here is derived from an EMBL/GenBank/DDBJ whole genome shotgun (WGS) entry which is preliminary data.</text>
</comment>
<protein>
    <submittedName>
        <fullName evidence="8">Transport permease protein</fullName>
    </submittedName>
</protein>
<feature type="transmembrane region" description="Helical" evidence="6">
    <location>
        <begin position="138"/>
        <end position="159"/>
    </location>
</feature>
<dbReference type="InterPro" id="IPR052902">
    <property type="entry name" value="ABC-2_transporter"/>
</dbReference>
<dbReference type="RefSeq" id="WP_189320561.1">
    <property type="nucleotide sequence ID" value="NZ_BMPQ01000002.1"/>
</dbReference>
<name>A0A917V8Z3_9ACTN</name>
<evidence type="ECO:0000256" key="1">
    <source>
        <dbReference type="ARBA" id="ARBA00004141"/>
    </source>
</evidence>
<dbReference type="InterPro" id="IPR013525">
    <property type="entry name" value="ABC2_TM"/>
</dbReference>
<feature type="transmembrane region" description="Helical" evidence="6">
    <location>
        <begin position="224"/>
        <end position="242"/>
    </location>
</feature>
<keyword evidence="3 6" id="KW-1133">Transmembrane helix</keyword>
<reference evidence="8" key="1">
    <citation type="journal article" date="2014" name="Int. J. Syst. Evol. Microbiol.">
        <title>Complete genome sequence of Corynebacterium casei LMG S-19264T (=DSM 44701T), isolated from a smear-ripened cheese.</title>
        <authorList>
            <consortium name="US DOE Joint Genome Institute (JGI-PGF)"/>
            <person name="Walter F."/>
            <person name="Albersmeier A."/>
            <person name="Kalinowski J."/>
            <person name="Ruckert C."/>
        </authorList>
    </citation>
    <scope>NUCLEOTIDE SEQUENCE</scope>
    <source>
        <strain evidence="8">JCM 3035</strain>
    </source>
</reference>
<feature type="transmembrane region" description="Helical" evidence="6">
    <location>
        <begin position="166"/>
        <end position="185"/>
    </location>
</feature>
<keyword evidence="2 6" id="KW-0812">Transmembrane</keyword>
<dbReference type="Proteomes" id="UP000637788">
    <property type="component" value="Unassembled WGS sequence"/>
</dbReference>
<feature type="transmembrane region" description="Helical" evidence="6">
    <location>
        <begin position="56"/>
        <end position="78"/>
    </location>
</feature>
<dbReference type="PANTHER" id="PTHR43027">
    <property type="entry name" value="DOXORUBICIN RESISTANCE ABC TRANSPORTER PERMEASE PROTEIN DRRC-RELATED"/>
    <property type="match status" value="1"/>
</dbReference>
<evidence type="ECO:0000256" key="2">
    <source>
        <dbReference type="ARBA" id="ARBA00022692"/>
    </source>
</evidence>
<dbReference type="PROSITE" id="PS51012">
    <property type="entry name" value="ABC_TM2"/>
    <property type="match status" value="1"/>
</dbReference>
<evidence type="ECO:0000256" key="6">
    <source>
        <dbReference type="SAM" id="Phobius"/>
    </source>
</evidence>
<feature type="domain" description="ABC transmembrane type-2" evidence="7">
    <location>
        <begin position="19"/>
        <end position="245"/>
    </location>
</feature>
<feature type="transmembrane region" description="Helical" evidence="6">
    <location>
        <begin position="99"/>
        <end position="126"/>
    </location>
</feature>
<keyword evidence="4 6" id="KW-0472">Membrane</keyword>
<dbReference type="InterPro" id="IPR000412">
    <property type="entry name" value="ABC_2_transport"/>
</dbReference>
<keyword evidence="5" id="KW-0046">Antibiotic resistance</keyword>
<evidence type="ECO:0000259" key="7">
    <source>
        <dbReference type="PROSITE" id="PS51012"/>
    </source>
</evidence>
<evidence type="ECO:0000256" key="3">
    <source>
        <dbReference type="ARBA" id="ARBA00022989"/>
    </source>
</evidence>
<gene>
    <name evidence="8" type="ORF">GCM10010094_08790</name>
</gene>
<dbReference type="GO" id="GO:0046677">
    <property type="term" value="P:response to antibiotic"/>
    <property type="evidence" value="ECO:0007669"/>
    <property type="project" value="UniProtKB-KW"/>
</dbReference>
<feature type="transmembrane region" description="Helical" evidence="6">
    <location>
        <begin position="20"/>
        <end position="41"/>
    </location>
</feature>
<dbReference type="InterPro" id="IPR047817">
    <property type="entry name" value="ABC2_TM_bact-type"/>
</dbReference>
<dbReference type="EMBL" id="BMPQ01000002">
    <property type="protein sequence ID" value="GGK50825.1"/>
    <property type="molecule type" value="Genomic_DNA"/>
</dbReference>